<dbReference type="AlphaFoldDB" id="A0A0L6UP64"/>
<evidence type="ECO:0000313" key="2">
    <source>
        <dbReference type="Proteomes" id="UP000037035"/>
    </source>
</evidence>
<evidence type="ECO:0008006" key="3">
    <source>
        <dbReference type="Google" id="ProtNLM"/>
    </source>
</evidence>
<keyword evidence="2" id="KW-1185">Reference proteome</keyword>
<protein>
    <recommendedName>
        <fullName evidence="3">Ubiquitin-like protease family profile domain-containing protein</fullName>
    </recommendedName>
</protein>
<accession>A0A0L6UP64</accession>
<organism evidence="1 2">
    <name type="scientific">Puccinia sorghi</name>
    <dbReference type="NCBI Taxonomy" id="27349"/>
    <lineage>
        <taxon>Eukaryota</taxon>
        <taxon>Fungi</taxon>
        <taxon>Dikarya</taxon>
        <taxon>Basidiomycota</taxon>
        <taxon>Pucciniomycotina</taxon>
        <taxon>Pucciniomycetes</taxon>
        <taxon>Pucciniales</taxon>
        <taxon>Pucciniaceae</taxon>
        <taxon>Puccinia</taxon>
    </lineage>
</organism>
<comment type="caution">
    <text evidence="1">The sequence shown here is derived from an EMBL/GenBank/DDBJ whole genome shotgun (WGS) entry which is preliminary data.</text>
</comment>
<dbReference type="VEuPathDB" id="FungiDB:VP01_448g9"/>
<dbReference type="Proteomes" id="UP000037035">
    <property type="component" value="Unassembled WGS sequence"/>
</dbReference>
<proteinExistence type="predicted"/>
<dbReference type="EMBL" id="LAVV01009601">
    <property type="protein sequence ID" value="KNZ50328.1"/>
    <property type="molecule type" value="Genomic_DNA"/>
</dbReference>
<name>A0A0L6UP64_9BASI</name>
<gene>
    <name evidence="1" type="ORF">VP01_448g9</name>
</gene>
<evidence type="ECO:0000313" key="1">
    <source>
        <dbReference type="EMBL" id="KNZ50328.1"/>
    </source>
</evidence>
<sequence length="143" mass="16806">MVMEILDEGAFWRQWNTVKMLKVSRINNKIPPSKWLSKMDHRQAIANTFQMPVFFLSVEEYLLFVPTTTAFKDWNSKLDPIYLMLIKGNHWFLVLLKVTDRSKPIPPVIGSTKLSSEFTCVWRSDLKDCFLLDNQDLQPIKKI</sequence>
<reference evidence="1 2" key="1">
    <citation type="submission" date="2015-08" db="EMBL/GenBank/DDBJ databases">
        <title>Next Generation Sequencing and Analysis of the Genome of Puccinia sorghi L Schw, the Causal Agent of Maize Common Rust.</title>
        <authorList>
            <person name="Rochi L."/>
            <person name="Burguener G."/>
            <person name="Darino M."/>
            <person name="Turjanski A."/>
            <person name="Kreff E."/>
            <person name="Dieguez M.J."/>
            <person name="Sacco F."/>
        </authorList>
    </citation>
    <scope>NUCLEOTIDE SEQUENCE [LARGE SCALE GENOMIC DNA]</scope>
    <source>
        <strain evidence="1 2">RO10H11247</strain>
    </source>
</reference>